<dbReference type="EMBL" id="POSP01000003">
    <property type="protein sequence ID" value="PND39077.1"/>
    <property type="molecule type" value="Genomic_DNA"/>
</dbReference>
<evidence type="ECO:0008006" key="5">
    <source>
        <dbReference type="Google" id="ProtNLM"/>
    </source>
</evidence>
<comment type="caution">
    <text evidence="3">The sequence shown here is derived from an EMBL/GenBank/DDBJ whole genome shotgun (WGS) entry which is preliminary data.</text>
</comment>
<proteinExistence type="predicted"/>
<gene>
    <name evidence="3" type="ORF">C1O66_17135</name>
</gene>
<keyword evidence="4" id="KW-1185">Reference proteome</keyword>
<protein>
    <recommendedName>
        <fullName evidence="5">Lipoprotein</fullName>
    </recommendedName>
</protein>
<feature type="region of interest" description="Disordered" evidence="1">
    <location>
        <begin position="239"/>
        <end position="264"/>
    </location>
</feature>
<sequence>MFGTRAISAYLLPLALILTACATPPDGAPLRGGTEATKLGEGRYQVFASINGYTHPATLKGFISRQAQKTALAEGFQAFEIERAIQPPTVDGWHMAALVSFSKASAVHGPHAYTVSAEANPIPTPFGTALDLKRPAKLTGFSRRDGLTHWESFMPFVLDTVDVDHNPLRDMSGGLTAAILSVPAGEQVIVVQARVNRGFGGGGPWTHNLPITATLNPGGDYIVTGAVVNEDLEVWVEDRSTGAPVSQRSRTKLQQARSAEIPLR</sequence>
<name>A0A2N8L049_9BURK</name>
<keyword evidence="2" id="KW-0732">Signal</keyword>
<dbReference type="PROSITE" id="PS51257">
    <property type="entry name" value="PROKAR_LIPOPROTEIN"/>
    <property type="match status" value="1"/>
</dbReference>
<evidence type="ECO:0000313" key="3">
    <source>
        <dbReference type="EMBL" id="PND39077.1"/>
    </source>
</evidence>
<feature type="chain" id="PRO_5014718133" description="Lipoprotein" evidence="2">
    <location>
        <begin position="23"/>
        <end position="264"/>
    </location>
</feature>
<evidence type="ECO:0000256" key="2">
    <source>
        <dbReference type="SAM" id="SignalP"/>
    </source>
</evidence>
<dbReference type="Proteomes" id="UP000235916">
    <property type="component" value="Unassembled WGS sequence"/>
</dbReference>
<reference evidence="3 4" key="1">
    <citation type="submission" date="2018-01" db="EMBL/GenBank/DDBJ databases">
        <title>Draft genome sequence of Paucibacter aquatile CR182 isolated from freshwater of the Nakdong River.</title>
        <authorList>
            <person name="Choi A."/>
            <person name="Chung E.J."/>
        </authorList>
    </citation>
    <scope>NUCLEOTIDE SEQUENCE [LARGE SCALE GENOMIC DNA]</scope>
    <source>
        <strain evidence="3 4">CR182</strain>
    </source>
</reference>
<accession>A0A2N8L049</accession>
<feature type="signal peptide" evidence="2">
    <location>
        <begin position="1"/>
        <end position="22"/>
    </location>
</feature>
<dbReference type="AlphaFoldDB" id="A0A2N8L049"/>
<feature type="compositionally biased region" description="Polar residues" evidence="1">
    <location>
        <begin position="243"/>
        <end position="257"/>
    </location>
</feature>
<evidence type="ECO:0000256" key="1">
    <source>
        <dbReference type="SAM" id="MobiDB-lite"/>
    </source>
</evidence>
<organism evidence="3 4">
    <name type="scientific">Kinneretia aquatilis</name>
    <dbReference type="NCBI Taxonomy" id="2070761"/>
    <lineage>
        <taxon>Bacteria</taxon>
        <taxon>Pseudomonadati</taxon>
        <taxon>Pseudomonadota</taxon>
        <taxon>Betaproteobacteria</taxon>
        <taxon>Burkholderiales</taxon>
        <taxon>Sphaerotilaceae</taxon>
        <taxon>Roseateles</taxon>
    </lineage>
</organism>
<evidence type="ECO:0000313" key="4">
    <source>
        <dbReference type="Proteomes" id="UP000235916"/>
    </source>
</evidence>